<organism evidence="1 2">
    <name type="scientific">Lasiosphaeria miniovina</name>
    <dbReference type="NCBI Taxonomy" id="1954250"/>
    <lineage>
        <taxon>Eukaryota</taxon>
        <taxon>Fungi</taxon>
        <taxon>Dikarya</taxon>
        <taxon>Ascomycota</taxon>
        <taxon>Pezizomycotina</taxon>
        <taxon>Sordariomycetes</taxon>
        <taxon>Sordariomycetidae</taxon>
        <taxon>Sordariales</taxon>
        <taxon>Lasiosphaeriaceae</taxon>
        <taxon>Lasiosphaeria</taxon>
    </lineage>
</organism>
<dbReference type="EMBL" id="JAUIRO010000009">
    <property type="protein sequence ID" value="KAK0701947.1"/>
    <property type="molecule type" value="Genomic_DNA"/>
</dbReference>
<evidence type="ECO:0000313" key="1">
    <source>
        <dbReference type="EMBL" id="KAK0701947.1"/>
    </source>
</evidence>
<protein>
    <submittedName>
        <fullName evidence="1">Uncharacterized protein</fullName>
    </submittedName>
</protein>
<dbReference type="AlphaFoldDB" id="A0AA40DID4"/>
<comment type="caution">
    <text evidence="1">The sequence shown here is derived from an EMBL/GenBank/DDBJ whole genome shotgun (WGS) entry which is preliminary data.</text>
</comment>
<dbReference type="Proteomes" id="UP001172101">
    <property type="component" value="Unassembled WGS sequence"/>
</dbReference>
<evidence type="ECO:0000313" key="2">
    <source>
        <dbReference type="Proteomes" id="UP001172101"/>
    </source>
</evidence>
<dbReference type="RefSeq" id="XP_060289611.1">
    <property type="nucleotide sequence ID" value="XM_060435550.1"/>
</dbReference>
<reference evidence="1" key="1">
    <citation type="submission" date="2023-06" db="EMBL/GenBank/DDBJ databases">
        <title>Genome-scale phylogeny and comparative genomics of the fungal order Sordariales.</title>
        <authorList>
            <consortium name="Lawrence Berkeley National Laboratory"/>
            <person name="Hensen N."/>
            <person name="Bonometti L."/>
            <person name="Westerberg I."/>
            <person name="Brannstrom I.O."/>
            <person name="Guillou S."/>
            <person name="Cros-Aarteil S."/>
            <person name="Calhoun S."/>
            <person name="Haridas S."/>
            <person name="Kuo A."/>
            <person name="Mondo S."/>
            <person name="Pangilinan J."/>
            <person name="Riley R."/>
            <person name="LaButti K."/>
            <person name="Andreopoulos B."/>
            <person name="Lipzen A."/>
            <person name="Chen C."/>
            <person name="Yanf M."/>
            <person name="Daum C."/>
            <person name="Ng V."/>
            <person name="Clum A."/>
            <person name="Steindorff A."/>
            <person name="Ohm R."/>
            <person name="Martin F."/>
            <person name="Silar P."/>
            <person name="Natvig D."/>
            <person name="Lalanne C."/>
            <person name="Gautier V."/>
            <person name="Ament-velasquez S.L."/>
            <person name="Kruys A."/>
            <person name="Hutchinson M.I."/>
            <person name="Powell A.J."/>
            <person name="Barry K."/>
            <person name="Miller A.N."/>
            <person name="Grigoriev I.V."/>
            <person name="Debuchy R."/>
            <person name="Gladieux P."/>
            <person name="Thoren M.H."/>
            <person name="Johannesson H."/>
        </authorList>
    </citation>
    <scope>NUCLEOTIDE SEQUENCE</scope>
    <source>
        <strain evidence="1">SMH2392-1A</strain>
    </source>
</reference>
<dbReference type="GeneID" id="85318820"/>
<proteinExistence type="predicted"/>
<sequence length="276" mass="30172">MSSHQTVLFFFACSVPWGKMTAGQRLVPAFERFNLGRLPFKLAKLSSSFENGCGASSPSQSPIRLVLPFKSRTLLPCGFLSVSVSGRLRDRCIPAHWPRCSRVVLHWVGQTCADYTRVRLTSDAEVCSAFLLQHFAGLRPSSVPRGSMKVLQQTDSGSQFHRSCPSRTGNRRSAFHGGVNMTAKSPAAAHPLLKVTVPYVCSRGSARFVPWSPQHHREAFASYDDASAWALSPIQPKRAVILGHGATIPRFHDIIGWGEAPTEAPRRPPPPTTSAA</sequence>
<name>A0AA40DID4_9PEZI</name>
<accession>A0AA40DID4</accession>
<keyword evidence="2" id="KW-1185">Reference proteome</keyword>
<gene>
    <name evidence="1" type="ORF">B0T26DRAFT_537152</name>
</gene>